<proteinExistence type="predicted"/>
<reference evidence="1 2" key="1">
    <citation type="submission" date="2015-11" db="EMBL/GenBank/DDBJ databases">
        <title>Genomic analysis of 38 Legionella species identifies large and diverse effector repertoires.</title>
        <authorList>
            <person name="Burstein D."/>
            <person name="Amaro F."/>
            <person name="Zusman T."/>
            <person name="Lifshitz Z."/>
            <person name="Cohen O."/>
            <person name="Gilbert J.A."/>
            <person name="Pupko T."/>
            <person name="Shuman H.A."/>
            <person name="Segal G."/>
        </authorList>
    </citation>
    <scope>NUCLEOTIDE SEQUENCE [LARGE SCALE GENOMIC DNA]</scope>
    <source>
        <strain evidence="1 2">ATCC 43878</strain>
    </source>
</reference>
<organism evidence="1 2">
    <name type="scientific">Legionella brunensis</name>
    <dbReference type="NCBI Taxonomy" id="29422"/>
    <lineage>
        <taxon>Bacteria</taxon>
        <taxon>Pseudomonadati</taxon>
        <taxon>Pseudomonadota</taxon>
        <taxon>Gammaproteobacteria</taxon>
        <taxon>Legionellales</taxon>
        <taxon>Legionellaceae</taxon>
        <taxon>Legionella</taxon>
    </lineage>
</organism>
<dbReference type="Proteomes" id="UP000054742">
    <property type="component" value="Unassembled WGS sequence"/>
</dbReference>
<dbReference type="PATRIC" id="fig|29422.6.peg.1729"/>
<name>A0A0W0SKB3_9GAMM</name>
<gene>
    <name evidence="1" type="ORF">Lbru_1630</name>
</gene>
<protein>
    <submittedName>
        <fullName evidence="1">Uncharacterized protein</fullName>
    </submittedName>
</protein>
<comment type="caution">
    <text evidence="1">The sequence shown here is derived from an EMBL/GenBank/DDBJ whole genome shotgun (WGS) entry which is preliminary data.</text>
</comment>
<dbReference type="AlphaFoldDB" id="A0A0W0SKB3"/>
<evidence type="ECO:0000313" key="2">
    <source>
        <dbReference type="Proteomes" id="UP000054742"/>
    </source>
</evidence>
<sequence>MQPASNLTPLNQRPSCFKRIITTLEFTLLALKKSRVSVLQGNDGRVKNSINVIVNQLCCGNVVAWQTKRYIV</sequence>
<dbReference type="EMBL" id="LNXV01000013">
    <property type="protein sequence ID" value="KTC83807.1"/>
    <property type="molecule type" value="Genomic_DNA"/>
</dbReference>
<accession>A0A0W0SKB3</accession>
<evidence type="ECO:0000313" key="1">
    <source>
        <dbReference type="EMBL" id="KTC83807.1"/>
    </source>
</evidence>
<keyword evidence="2" id="KW-1185">Reference proteome</keyword>